<dbReference type="PANTHER" id="PTHR31099:SF28">
    <property type="entry name" value="F5J5.12"/>
    <property type="match status" value="1"/>
</dbReference>
<evidence type="ECO:0000313" key="5">
    <source>
        <dbReference type="Proteomes" id="UP000275267"/>
    </source>
</evidence>
<dbReference type="InterPro" id="IPR007321">
    <property type="entry name" value="Transposase_28"/>
</dbReference>
<protein>
    <recommendedName>
        <fullName evidence="3">Transposase (putative) gypsy type domain-containing protein</fullName>
    </recommendedName>
</protein>
<keyword evidence="5" id="KW-1185">Reference proteome</keyword>
<name>A0A3L6SFU5_PANMI</name>
<dbReference type="EMBL" id="PQIB02000005">
    <property type="protein sequence ID" value="RLN19881.1"/>
    <property type="molecule type" value="Genomic_DNA"/>
</dbReference>
<dbReference type="Pfam" id="PF04195">
    <property type="entry name" value="Transposase_28"/>
    <property type="match status" value="1"/>
</dbReference>
<reference evidence="5" key="1">
    <citation type="journal article" date="2019" name="Nat. Commun.">
        <title>The genome of broomcorn millet.</title>
        <authorList>
            <person name="Zou C."/>
            <person name="Miki D."/>
            <person name="Li D."/>
            <person name="Tang Q."/>
            <person name="Xiao L."/>
            <person name="Rajput S."/>
            <person name="Deng P."/>
            <person name="Jia W."/>
            <person name="Huang R."/>
            <person name="Zhang M."/>
            <person name="Sun Y."/>
            <person name="Hu J."/>
            <person name="Fu X."/>
            <person name="Schnable P.S."/>
            <person name="Li F."/>
            <person name="Zhang H."/>
            <person name="Feng B."/>
            <person name="Zhu X."/>
            <person name="Liu R."/>
            <person name="Schnable J.C."/>
            <person name="Zhu J.-K."/>
            <person name="Zhang H."/>
        </authorList>
    </citation>
    <scope>NUCLEOTIDE SEQUENCE [LARGE SCALE GENOMIC DNA]</scope>
</reference>
<feature type="domain" description="Transposase (putative) gypsy type" evidence="3">
    <location>
        <begin position="83"/>
        <end position="147"/>
    </location>
</feature>
<evidence type="ECO:0000256" key="2">
    <source>
        <dbReference type="SAM" id="MobiDB-lite"/>
    </source>
</evidence>
<dbReference type="OrthoDB" id="685909at2759"/>
<evidence type="ECO:0000259" key="3">
    <source>
        <dbReference type="Pfam" id="PF04195"/>
    </source>
</evidence>
<organism evidence="4 5">
    <name type="scientific">Panicum miliaceum</name>
    <name type="common">Proso millet</name>
    <name type="synonym">Broomcorn millet</name>
    <dbReference type="NCBI Taxonomy" id="4540"/>
    <lineage>
        <taxon>Eukaryota</taxon>
        <taxon>Viridiplantae</taxon>
        <taxon>Streptophyta</taxon>
        <taxon>Embryophyta</taxon>
        <taxon>Tracheophyta</taxon>
        <taxon>Spermatophyta</taxon>
        <taxon>Magnoliopsida</taxon>
        <taxon>Liliopsida</taxon>
        <taxon>Poales</taxon>
        <taxon>Poaceae</taxon>
        <taxon>PACMAD clade</taxon>
        <taxon>Panicoideae</taxon>
        <taxon>Panicodae</taxon>
        <taxon>Paniceae</taxon>
        <taxon>Panicinae</taxon>
        <taxon>Panicum</taxon>
        <taxon>Panicum sect. Panicum</taxon>
    </lineage>
</organism>
<dbReference type="AlphaFoldDB" id="A0A3L6SFU5"/>
<proteinExistence type="predicted"/>
<feature type="coiled-coil region" evidence="1">
    <location>
        <begin position="264"/>
        <end position="338"/>
    </location>
</feature>
<gene>
    <name evidence="4" type="ORF">C2845_PM02G20950</name>
</gene>
<feature type="region of interest" description="Disordered" evidence="2">
    <location>
        <begin position="406"/>
        <end position="426"/>
    </location>
</feature>
<dbReference type="STRING" id="4540.A0A3L6SFU5"/>
<accession>A0A3L6SFU5</accession>
<dbReference type="PANTHER" id="PTHR31099">
    <property type="entry name" value="OS06G0165300 PROTEIN"/>
    <property type="match status" value="1"/>
</dbReference>
<feature type="compositionally biased region" description="Pro residues" evidence="2">
    <location>
        <begin position="415"/>
        <end position="426"/>
    </location>
</feature>
<keyword evidence="1" id="KW-0175">Coiled coil</keyword>
<evidence type="ECO:0000256" key="1">
    <source>
        <dbReference type="SAM" id="Coils"/>
    </source>
</evidence>
<dbReference type="Proteomes" id="UP000275267">
    <property type="component" value="Unassembled WGS sequence"/>
</dbReference>
<sequence>MASSSIVIVTSAASSDAGGGPDDLPCWAEEVEKLKSDHNCEETLLSMCHNYGIREEDYKPFCAQDGWGPCAPPPEGSNALCVFECMLQAGVRFPLHELYNKVLRHFNLAPSQLTPNSWRYLAGFVLLCDGVGVRPMSAVFRYYFKLCSHGGKLQGWYHFVQNRRLFKSDGRLPFNDGWKKRFFFLESRSADMPWRCPKKWGTPNTGAYGDPMLTEAARTAINKLEAEKEKRDISLMEIIYKSQYQDSLPVLPTPQAPASLRAEKAEQATKVAQLTARVRQLTEKLQAAKVEHTAMVGRLTEEREAAEAKHVAKARQLVEELQAEKAKHAAKVLQLGKELQAERAERAAEVKAVRAECQLKVINAEHTSSTVVGEMLSGRYADGLRDMRDLVIILYPGVDPAQLTPWALTDGSGPPGFPPRQAPADQ</sequence>
<comment type="caution">
    <text evidence="4">The sequence shown here is derived from an EMBL/GenBank/DDBJ whole genome shotgun (WGS) entry which is preliminary data.</text>
</comment>
<evidence type="ECO:0000313" key="4">
    <source>
        <dbReference type="EMBL" id="RLN19881.1"/>
    </source>
</evidence>